<feature type="domain" description="Phospholipase/carboxylesterase/thioesterase" evidence="4">
    <location>
        <begin position="4"/>
        <end position="109"/>
    </location>
</feature>
<evidence type="ECO:0000313" key="6">
    <source>
        <dbReference type="Proteomes" id="UP001217089"/>
    </source>
</evidence>
<dbReference type="PANTHER" id="PTHR10655">
    <property type="entry name" value="LYSOPHOSPHOLIPASE-RELATED"/>
    <property type="match status" value="1"/>
</dbReference>
<dbReference type="SUPFAM" id="SSF53474">
    <property type="entry name" value="alpha/beta-Hydrolases"/>
    <property type="match status" value="1"/>
</dbReference>
<comment type="similarity">
    <text evidence="1">Belongs to the AB hydrolase superfamily. AB hydrolase 2 family.</text>
</comment>
<dbReference type="InterPro" id="IPR003140">
    <property type="entry name" value="PLipase/COase/thioEstase"/>
</dbReference>
<name>A0ABQ9ETT2_TEGGR</name>
<protein>
    <recommendedName>
        <fullName evidence="2">palmitoyl-protein hydrolase</fullName>
        <ecNumber evidence="2">3.1.2.22</ecNumber>
    </recommendedName>
</protein>
<sequence>MFCFVGGFSMGGAMAMTLAYKYHHDVAGVFALSSFLNHNSSAYQTLKQTTDKEKLPPLFQCHGERDELSSIEWAKETHKNLTDLGVKGEFHSFNMFHEFNKRELTMWRQWVLKLLPGKDIMILVFRFNKYDCANCS</sequence>
<accession>A0ABQ9ETT2</accession>
<gene>
    <name evidence="5" type="ORF">KUTeg_013348</name>
</gene>
<evidence type="ECO:0000256" key="1">
    <source>
        <dbReference type="ARBA" id="ARBA00006499"/>
    </source>
</evidence>
<evidence type="ECO:0000313" key="5">
    <source>
        <dbReference type="EMBL" id="KAJ8308474.1"/>
    </source>
</evidence>
<dbReference type="InterPro" id="IPR029058">
    <property type="entry name" value="AB_hydrolase_fold"/>
</dbReference>
<comment type="caution">
    <text evidence="5">The sequence shown here is derived from an EMBL/GenBank/DDBJ whole genome shotgun (WGS) entry which is preliminary data.</text>
</comment>
<dbReference type="InterPro" id="IPR050565">
    <property type="entry name" value="LYPA1-2/EST-like"/>
</dbReference>
<dbReference type="Pfam" id="PF02230">
    <property type="entry name" value="Abhydrolase_2"/>
    <property type="match status" value="1"/>
</dbReference>
<keyword evidence="3" id="KW-0378">Hydrolase</keyword>
<proteinExistence type="inferred from homology"/>
<dbReference type="Gene3D" id="3.40.50.1820">
    <property type="entry name" value="alpha/beta hydrolase"/>
    <property type="match status" value="1"/>
</dbReference>
<evidence type="ECO:0000256" key="3">
    <source>
        <dbReference type="ARBA" id="ARBA00022801"/>
    </source>
</evidence>
<dbReference type="EMBL" id="JARBDR010000657">
    <property type="protein sequence ID" value="KAJ8308474.1"/>
    <property type="molecule type" value="Genomic_DNA"/>
</dbReference>
<keyword evidence="6" id="KW-1185">Reference proteome</keyword>
<evidence type="ECO:0000256" key="2">
    <source>
        <dbReference type="ARBA" id="ARBA00012423"/>
    </source>
</evidence>
<dbReference type="PANTHER" id="PTHR10655:SF17">
    <property type="entry name" value="LYSOPHOSPHOLIPASE-LIKE PROTEIN 1"/>
    <property type="match status" value="1"/>
</dbReference>
<dbReference type="EC" id="3.1.2.22" evidence="2"/>
<reference evidence="5 6" key="1">
    <citation type="submission" date="2022-12" db="EMBL/GenBank/DDBJ databases">
        <title>Chromosome-level genome of Tegillarca granosa.</title>
        <authorList>
            <person name="Kim J."/>
        </authorList>
    </citation>
    <scope>NUCLEOTIDE SEQUENCE [LARGE SCALE GENOMIC DNA]</scope>
    <source>
        <strain evidence="5">Teg-2019</strain>
        <tissue evidence="5">Adductor muscle</tissue>
    </source>
</reference>
<evidence type="ECO:0000259" key="4">
    <source>
        <dbReference type="Pfam" id="PF02230"/>
    </source>
</evidence>
<organism evidence="5 6">
    <name type="scientific">Tegillarca granosa</name>
    <name type="common">Malaysian cockle</name>
    <name type="synonym">Anadara granosa</name>
    <dbReference type="NCBI Taxonomy" id="220873"/>
    <lineage>
        <taxon>Eukaryota</taxon>
        <taxon>Metazoa</taxon>
        <taxon>Spiralia</taxon>
        <taxon>Lophotrochozoa</taxon>
        <taxon>Mollusca</taxon>
        <taxon>Bivalvia</taxon>
        <taxon>Autobranchia</taxon>
        <taxon>Pteriomorphia</taxon>
        <taxon>Arcoida</taxon>
        <taxon>Arcoidea</taxon>
        <taxon>Arcidae</taxon>
        <taxon>Tegillarca</taxon>
    </lineage>
</organism>
<dbReference type="Proteomes" id="UP001217089">
    <property type="component" value="Unassembled WGS sequence"/>
</dbReference>